<keyword evidence="4 14" id="KW-0813">Transport</keyword>
<evidence type="ECO:0000256" key="7">
    <source>
        <dbReference type="ARBA" id="ARBA00022792"/>
    </source>
</evidence>
<comment type="function">
    <text evidence="14">Complex I functions in the transfer of electrons from NADH to the respiratory chain. Accessory subunit of the mitochondrial membrane respiratory chain NADH dehydrogenase (Complex I), that is believed not to be involved in catalysis.</text>
</comment>
<sequence>MYYHLRQCWRQKANFAPFSSKISTAPSVFCFSSLLAKTKMATAVKKQDMPPSGGYRSIPYIRNPAKSYFSGVGLIAGFVAITSYGLFEYYRASKQIRRNRVERRSAYLALTPLLTAEKDREKLKQLRRNRDEEAKLMADVPGWEVGTYYGEKVYKSLPEDAWVEPHSREFYAHASERDYRRRLFFKNWI</sequence>
<evidence type="ECO:0000256" key="2">
    <source>
        <dbReference type="ARBA" id="ARBA00007312"/>
    </source>
</evidence>
<keyword evidence="9 14" id="KW-1133">Transmembrane helix</keyword>
<evidence type="ECO:0000256" key="14">
    <source>
        <dbReference type="RuleBase" id="RU368034"/>
    </source>
</evidence>
<evidence type="ECO:0000256" key="6">
    <source>
        <dbReference type="ARBA" id="ARBA00022692"/>
    </source>
</evidence>
<evidence type="ECO:0000256" key="10">
    <source>
        <dbReference type="ARBA" id="ARBA00023128"/>
    </source>
</evidence>
<dbReference type="InterPro" id="IPR009346">
    <property type="entry name" value="GRIM-19"/>
</dbReference>
<keyword evidence="6 14" id="KW-0812">Transmembrane</keyword>
<keyword evidence="10 14" id="KW-0496">Mitochondrion</keyword>
<keyword evidence="16" id="KW-1185">Reference proteome</keyword>
<evidence type="ECO:0000313" key="16">
    <source>
        <dbReference type="Proteomes" id="UP000494165"/>
    </source>
</evidence>
<gene>
    <name evidence="15" type="ORF">CLODIP_2_CD02328</name>
</gene>
<comment type="caution">
    <text evidence="15">The sequence shown here is derived from an EMBL/GenBank/DDBJ whole genome shotgun (WGS) entry which is preliminary data.</text>
</comment>
<dbReference type="Pfam" id="PF06212">
    <property type="entry name" value="GRIM-19"/>
    <property type="match status" value="1"/>
</dbReference>
<comment type="function">
    <text evidence="12">Accessory subunit of the mitochondrial membrane respiratory chain NADH dehydrogenase (Complex I), that is believed not to be involved in catalysis. Complex I functions in the transfer of electrons from NADH to the respiratory chain. The immediate electron acceptor for the enzyme is believed to be ubiquinone. Involved in the interferon/all-trans-retinoic acid (IFN/RA) induced cell death. This apoptotic activity is inhibited by interaction with viral IRF1. Prevents the transactivation of STAT3 target genes. May play a role in CARD15-mediated innate mucosal responses and serve to regulate intestinal epithelial cell responses to microbes.</text>
</comment>
<evidence type="ECO:0000256" key="8">
    <source>
        <dbReference type="ARBA" id="ARBA00022982"/>
    </source>
</evidence>
<dbReference type="PANTHER" id="PTHR12966">
    <property type="entry name" value="NADH DEHYDROGENASE UBIQUINONE 1 ALPHA SUBCOMPLEX SUBUNIT 13"/>
    <property type="match status" value="1"/>
</dbReference>
<dbReference type="GO" id="GO:0045271">
    <property type="term" value="C:respiratory chain complex I"/>
    <property type="evidence" value="ECO:0007669"/>
    <property type="project" value="UniProtKB-UniRule"/>
</dbReference>
<evidence type="ECO:0000256" key="9">
    <source>
        <dbReference type="ARBA" id="ARBA00022989"/>
    </source>
</evidence>
<dbReference type="OrthoDB" id="3308at2759"/>
<evidence type="ECO:0000256" key="13">
    <source>
        <dbReference type="ARBA" id="ARBA00046797"/>
    </source>
</evidence>
<evidence type="ECO:0000256" key="12">
    <source>
        <dbReference type="ARBA" id="ARBA00045908"/>
    </source>
</evidence>
<evidence type="ECO:0000256" key="4">
    <source>
        <dbReference type="ARBA" id="ARBA00022448"/>
    </source>
</evidence>
<organism evidence="15 16">
    <name type="scientific">Cloeon dipterum</name>
    <dbReference type="NCBI Taxonomy" id="197152"/>
    <lineage>
        <taxon>Eukaryota</taxon>
        <taxon>Metazoa</taxon>
        <taxon>Ecdysozoa</taxon>
        <taxon>Arthropoda</taxon>
        <taxon>Hexapoda</taxon>
        <taxon>Insecta</taxon>
        <taxon>Pterygota</taxon>
        <taxon>Palaeoptera</taxon>
        <taxon>Ephemeroptera</taxon>
        <taxon>Pisciforma</taxon>
        <taxon>Baetidae</taxon>
        <taxon>Cloeon</taxon>
    </lineage>
</organism>
<reference evidence="15 16" key="1">
    <citation type="submission" date="2020-04" db="EMBL/GenBank/DDBJ databases">
        <authorList>
            <person name="Alioto T."/>
            <person name="Alioto T."/>
            <person name="Gomez Garrido J."/>
        </authorList>
    </citation>
    <scope>NUCLEOTIDE SEQUENCE [LARGE SCALE GENOMIC DNA]</scope>
</reference>
<protein>
    <recommendedName>
        <fullName evidence="3 14">NADH dehydrogenase [ubiquinone] 1 alpha subcomplex subunit 13</fullName>
    </recommendedName>
</protein>
<evidence type="ECO:0000256" key="5">
    <source>
        <dbReference type="ARBA" id="ARBA00022660"/>
    </source>
</evidence>
<dbReference type="EMBL" id="CADEPI010000059">
    <property type="protein sequence ID" value="CAB3371191.1"/>
    <property type="molecule type" value="Genomic_DNA"/>
</dbReference>
<keyword evidence="8 14" id="KW-0249">Electron transport</keyword>
<feature type="transmembrane region" description="Helical" evidence="14">
    <location>
        <begin position="67"/>
        <end position="90"/>
    </location>
</feature>
<evidence type="ECO:0000256" key="3">
    <source>
        <dbReference type="ARBA" id="ARBA00018192"/>
    </source>
</evidence>
<dbReference type="AlphaFoldDB" id="A0A8S1CLM2"/>
<keyword evidence="7 14" id="KW-0999">Mitochondrion inner membrane</keyword>
<comment type="similarity">
    <text evidence="2 14">Belongs to the complex I NDUFA13 subunit family.</text>
</comment>
<evidence type="ECO:0000256" key="11">
    <source>
        <dbReference type="ARBA" id="ARBA00023136"/>
    </source>
</evidence>
<name>A0A8S1CLM2_9INSE</name>
<keyword evidence="11 14" id="KW-0472">Membrane</keyword>
<accession>A0A8S1CLM2</accession>
<keyword evidence="5 14" id="KW-0679">Respiratory chain</keyword>
<evidence type="ECO:0000256" key="1">
    <source>
        <dbReference type="ARBA" id="ARBA00004298"/>
    </source>
</evidence>
<comment type="subunit">
    <text evidence="13">Complex I is composed of 45 different subunits. Interacts with CARD15, but not with CARD4. Interacts with STAT3, but not with STAT1, STAT2 and STAT5A. Interacts with OLFM4.</text>
</comment>
<dbReference type="Proteomes" id="UP000494165">
    <property type="component" value="Unassembled WGS sequence"/>
</dbReference>
<evidence type="ECO:0000313" key="15">
    <source>
        <dbReference type="EMBL" id="CAB3371191.1"/>
    </source>
</evidence>
<proteinExistence type="inferred from homology"/>
<dbReference type="PANTHER" id="PTHR12966:SF0">
    <property type="entry name" value="NADH DEHYDROGENASE [UBIQUINONE] 1 ALPHA SUBCOMPLEX SUBUNIT 13"/>
    <property type="match status" value="1"/>
</dbReference>
<comment type="subcellular location">
    <subcellularLocation>
        <location evidence="1 14">Mitochondrion inner membrane</location>
        <topology evidence="1 14">Single-pass membrane protein</topology>
        <orientation evidence="1 14">Matrix side</orientation>
    </subcellularLocation>
</comment>
<dbReference type="GO" id="GO:0005743">
    <property type="term" value="C:mitochondrial inner membrane"/>
    <property type="evidence" value="ECO:0007669"/>
    <property type="project" value="UniProtKB-SubCell"/>
</dbReference>